<dbReference type="Pfam" id="PF02518">
    <property type="entry name" value="HATPase_c"/>
    <property type="match status" value="1"/>
</dbReference>
<dbReference type="PROSITE" id="PS50109">
    <property type="entry name" value="HIS_KIN"/>
    <property type="match status" value="1"/>
</dbReference>
<evidence type="ECO:0000256" key="6">
    <source>
        <dbReference type="ARBA" id="ARBA00022989"/>
    </source>
</evidence>
<feature type="domain" description="Histidine kinase" evidence="9">
    <location>
        <begin position="178"/>
        <end position="365"/>
    </location>
</feature>
<keyword evidence="2" id="KW-1003">Cell membrane</keyword>
<dbReference type="Gene3D" id="3.30.565.10">
    <property type="entry name" value="Histidine kinase-like ATPase, C-terminal domain"/>
    <property type="match status" value="1"/>
</dbReference>
<accession>A3ZXP0</accession>
<keyword evidence="3" id="KW-0808">Transferase</keyword>
<evidence type="ECO:0000259" key="9">
    <source>
        <dbReference type="PROSITE" id="PS50109"/>
    </source>
</evidence>
<evidence type="ECO:0000256" key="2">
    <source>
        <dbReference type="ARBA" id="ARBA00022475"/>
    </source>
</evidence>
<dbReference type="InterPro" id="IPR036890">
    <property type="entry name" value="HATPase_C_sf"/>
</dbReference>
<dbReference type="HOGENOM" id="CLU_757929_0_0_0"/>
<gene>
    <name evidence="10" type="ORF">DSM3645_07490</name>
</gene>
<keyword evidence="5 10" id="KW-0418">Kinase</keyword>
<keyword evidence="4" id="KW-0812">Transmembrane</keyword>
<comment type="caution">
    <text evidence="10">The sequence shown here is derived from an EMBL/GenBank/DDBJ whole genome shotgun (WGS) entry which is preliminary data.</text>
</comment>
<dbReference type="InterPro" id="IPR003594">
    <property type="entry name" value="HATPase_dom"/>
</dbReference>
<dbReference type="Pfam" id="PF08447">
    <property type="entry name" value="PAS_3"/>
    <property type="match status" value="1"/>
</dbReference>
<dbReference type="SMART" id="SM00387">
    <property type="entry name" value="HATPase_c"/>
    <property type="match status" value="1"/>
</dbReference>
<dbReference type="GO" id="GO:0000160">
    <property type="term" value="P:phosphorelay signal transduction system"/>
    <property type="evidence" value="ECO:0007669"/>
    <property type="project" value="UniProtKB-KW"/>
</dbReference>
<keyword evidence="7" id="KW-0902">Two-component regulatory system</keyword>
<evidence type="ECO:0000313" key="11">
    <source>
        <dbReference type="Proteomes" id="UP000004358"/>
    </source>
</evidence>
<dbReference type="RefSeq" id="WP_002655094.1">
    <property type="nucleotide sequence ID" value="NZ_CH672377.1"/>
</dbReference>
<evidence type="ECO:0000256" key="3">
    <source>
        <dbReference type="ARBA" id="ARBA00022679"/>
    </source>
</evidence>
<dbReference type="SUPFAM" id="SSF55874">
    <property type="entry name" value="ATPase domain of HSP90 chaperone/DNA topoisomerase II/histidine kinase"/>
    <property type="match status" value="1"/>
</dbReference>
<organism evidence="10 11">
    <name type="scientific">Blastopirellula marina DSM 3645</name>
    <dbReference type="NCBI Taxonomy" id="314230"/>
    <lineage>
        <taxon>Bacteria</taxon>
        <taxon>Pseudomonadati</taxon>
        <taxon>Planctomycetota</taxon>
        <taxon>Planctomycetia</taxon>
        <taxon>Pirellulales</taxon>
        <taxon>Pirellulaceae</taxon>
        <taxon>Blastopirellula</taxon>
    </lineage>
</organism>
<dbReference type="InterPro" id="IPR035965">
    <property type="entry name" value="PAS-like_dom_sf"/>
</dbReference>
<dbReference type="EMBL" id="AANZ01000019">
    <property type="protein sequence ID" value="EAQ78617.1"/>
    <property type="molecule type" value="Genomic_DNA"/>
</dbReference>
<dbReference type="PANTHER" id="PTHR24421:SF37">
    <property type="entry name" value="SENSOR HISTIDINE KINASE NARS"/>
    <property type="match status" value="1"/>
</dbReference>
<dbReference type="STRING" id="314230.DSM3645_07490"/>
<dbReference type="SUPFAM" id="SSF55785">
    <property type="entry name" value="PYP-like sensor domain (PAS domain)"/>
    <property type="match status" value="1"/>
</dbReference>
<dbReference type="eggNOG" id="COG4585">
    <property type="taxonomic scope" value="Bacteria"/>
</dbReference>
<dbReference type="Proteomes" id="UP000004358">
    <property type="component" value="Unassembled WGS sequence"/>
</dbReference>
<dbReference type="CDD" id="cd00130">
    <property type="entry name" value="PAS"/>
    <property type="match status" value="1"/>
</dbReference>
<name>A3ZXP0_9BACT</name>
<sequence>MTTDAANQYSQVAKINELISRMDRSPNDASDGISAVLEAIVASPGEALYVSEVDSRWTSICLFGAISSLLPAAVDDFLEHDLSLLELIHPEDAARAMSAVGEAVSKRQPFDLLFRVRRSDGGWRLLRDRGQAILDRQEQPRCLVHRLSPASLSGTASGGEEAKTLRTIVRQLETEQRLTAFEIHDGFVQLATGALMHIEASALENDELQQAKSLLRESIDEARRLISGLQPAGLEEAGVPAAIDEFLASAHAYPQIPVSLHLDACFPRLPSTEETTLFRILQEAINNASKHSKSERIRVRLRYVDGLIDAEVRDWGIGFDPAANGNAGFGLVSMRERAKLLGGRVQLTSVPGEGTIIRFRFESRR</sequence>
<dbReference type="GO" id="GO:0005886">
    <property type="term" value="C:plasma membrane"/>
    <property type="evidence" value="ECO:0007669"/>
    <property type="project" value="UniProtKB-SubCell"/>
</dbReference>
<dbReference type="Gene3D" id="3.30.450.20">
    <property type="entry name" value="PAS domain"/>
    <property type="match status" value="1"/>
</dbReference>
<dbReference type="OrthoDB" id="290376at2"/>
<dbReference type="InterPro" id="IPR013655">
    <property type="entry name" value="PAS_fold_3"/>
</dbReference>
<reference evidence="10 11" key="1">
    <citation type="submission" date="2006-02" db="EMBL/GenBank/DDBJ databases">
        <authorList>
            <person name="Amann R."/>
            <person name="Ferriera S."/>
            <person name="Johnson J."/>
            <person name="Kravitz S."/>
            <person name="Halpern A."/>
            <person name="Remington K."/>
            <person name="Beeson K."/>
            <person name="Tran B."/>
            <person name="Rogers Y.-H."/>
            <person name="Friedman R."/>
            <person name="Venter J.C."/>
        </authorList>
    </citation>
    <scope>NUCLEOTIDE SEQUENCE [LARGE SCALE GENOMIC DNA]</scope>
    <source>
        <strain evidence="10 11">DSM 3645</strain>
    </source>
</reference>
<evidence type="ECO:0000256" key="5">
    <source>
        <dbReference type="ARBA" id="ARBA00022777"/>
    </source>
</evidence>
<evidence type="ECO:0000256" key="1">
    <source>
        <dbReference type="ARBA" id="ARBA00004651"/>
    </source>
</evidence>
<dbReference type="InterPro" id="IPR005467">
    <property type="entry name" value="His_kinase_dom"/>
</dbReference>
<evidence type="ECO:0000256" key="4">
    <source>
        <dbReference type="ARBA" id="ARBA00022692"/>
    </source>
</evidence>
<protein>
    <submittedName>
        <fullName evidence="10">Putative sensor kinase</fullName>
    </submittedName>
</protein>
<dbReference type="PANTHER" id="PTHR24421">
    <property type="entry name" value="NITRATE/NITRITE SENSOR PROTEIN NARX-RELATED"/>
    <property type="match status" value="1"/>
</dbReference>
<dbReference type="InterPro" id="IPR000014">
    <property type="entry name" value="PAS"/>
</dbReference>
<evidence type="ECO:0000313" key="10">
    <source>
        <dbReference type="EMBL" id="EAQ78617.1"/>
    </source>
</evidence>
<dbReference type="AlphaFoldDB" id="A3ZXP0"/>
<keyword evidence="8" id="KW-0472">Membrane</keyword>
<keyword evidence="6" id="KW-1133">Transmembrane helix</keyword>
<comment type="subcellular location">
    <subcellularLocation>
        <location evidence="1">Cell membrane</location>
        <topology evidence="1">Multi-pass membrane protein</topology>
    </subcellularLocation>
</comment>
<evidence type="ECO:0000256" key="8">
    <source>
        <dbReference type="ARBA" id="ARBA00023136"/>
    </source>
</evidence>
<dbReference type="InterPro" id="IPR050482">
    <property type="entry name" value="Sensor_HK_TwoCompSys"/>
</dbReference>
<dbReference type="GO" id="GO:0016301">
    <property type="term" value="F:kinase activity"/>
    <property type="evidence" value="ECO:0007669"/>
    <property type="project" value="UniProtKB-KW"/>
</dbReference>
<evidence type="ECO:0000256" key="7">
    <source>
        <dbReference type="ARBA" id="ARBA00023012"/>
    </source>
</evidence>
<proteinExistence type="predicted"/>
<dbReference type="CDD" id="cd16917">
    <property type="entry name" value="HATPase_UhpB-NarQ-NarX-like"/>
    <property type="match status" value="1"/>
</dbReference>